<dbReference type="EMBL" id="CWQJ01000029">
    <property type="protein sequence ID" value="CSC72302.1"/>
    <property type="molecule type" value="Genomic_DNA"/>
</dbReference>
<evidence type="ECO:0000313" key="1">
    <source>
        <dbReference type="EMBL" id="CSC72302.1"/>
    </source>
</evidence>
<accession>A0A655ZHY5</accession>
<dbReference type="Proteomes" id="UP000046067">
    <property type="component" value="Unassembled WGS sequence"/>
</dbReference>
<evidence type="ECO:0000313" key="2">
    <source>
        <dbReference type="Proteomes" id="UP000046067"/>
    </source>
</evidence>
<organism evidence="1 2">
    <name type="scientific">Vibrio cholerae</name>
    <dbReference type="NCBI Taxonomy" id="666"/>
    <lineage>
        <taxon>Bacteria</taxon>
        <taxon>Pseudomonadati</taxon>
        <taxon>Pseudomonadota</taxon>
        <taxon>Gammaproteobacteria</taxon>
        <taxon>Vibrionales</taxon>
        <taxon>Vibrionaceae</taxon>
        <taxon>Vibrio</taxon>
    </lineage>
</organism>
<name>A0A655ZHY5_VIBCL</name>
<dbReference type="AlphaFoldDB" id="A0A655ZHY5"/>
<gene>
    <name evidence="1" type="ORF">ERS013201_03376</name>
</gene>
<proteinExistence type="predicted"/>
<reference evidence="1 2" key="1">
    <citation type="submission" date="2015-07" db="EMBL/GenBank/DDBJ databases">
        <authorList>
            <consortium name="Pathogen Informatics"/>
        </authorList>
    </citation>
    <scope>NUCLEOTIDE SEQUENCE [LARGE SCALE GENOMIC DNA]</scope>
    <source>
        <strain evidence="1 2">A325</strain>
    </source>
</reference>
<protein>
    <submittedName>
        <fullName evidence="1">Uncharacterized protein</fullName>
    </submittedName>
</protein>
<sequence length="74" mass="8512">MIVEQVFVHPFKIQGVVECLTDSNILEHRMLCIENKSLSRGWRLVSNFLFLNQTLVKITPSVRGRPELGLVLFT</sequence>